<evidence type="ECO:0000313" key="2">
    <source>
        <dbReference type="Proteomes" id="UP001055879"/>
    </source>
</evidence>
<dbReference type="EMBL" id="CM042048">
    <property type="protein sequence ID" value="KAI3757510.1"/>
    <property type="molecule type" value="Genomic_DNA"/>
</dbReference>
<dbReference type="Proteomes" id="UP001055879">
    <property type="component" value="Linkage Group LG02"/>
</dbReference>
<gene>
    <name evidence="1" type="ORF">L6452_05050</name>
</gene>
<accession>A0ACB9EFM7</accession>
<name>A0ACB9EFM7_ARCLA</name>
<organism evidence="1 2">
    <name type="scientific">Arctium lappa</name>
    <name type="common">Greater burdock</name>
    <name type="synonym">Lappa major</name>
    <dbReference type="NCBI Taxonomy" id="4217"/>
    <lineage>
        <taxon>Eukaryota</taxon>
        <taxon>Viridiplantae</taxon>
        <taxon>Streptophyta</taxon>
        <taxon>Embryophyta</taxon>
        <taxon>Tracheophyta</taxon>
        <taxon>Spermatophyta</taxon>
        <taxon>Magnoliopsida</taxon>
        <taxon>eudicotyledons</taxon>
        <taxon>Gunneridae</taxon>
        <taxon>Pentapetalae</taxon>
        <taxon>asterids</taxon>
        <taxon>campanulids</taxon>
        <taxon>Asterales</taxon>
        <taxon>Asteraceae</taxon>
        <taxon>Carduoideae</taxon>
        <taxon>Cardueae</taxon>
        <taxon>Arctiinae</taxon>
        <taxon>Arctium</taxon>
    </lineage>
</organism>
<proteinExistence type="predicted"/>
<evidence type="ECO:0000313" key="1">
    <source>
        <dbReference type="EMBL" id="KAI3757510.1"/>
    </source>
</evidence>
<protein>
    <submittedName>
        <fullName evidence="1">Uncharacterized protein</fullName>
    </submittedName>
</protein>
<reference evidence="2" key="1">
    <citation type="journal article" date="2022" name="Mol. Ecol. Resour.">
        <title>The genomes of chicory, endive, great burdock and yacon provide insights into Asteraceae palaeo-polyploidization history and plant inulin production.</title>
        <authorList>
            <person name="Fan W."/>
            <person name="Wang S."/>
            <person name="Wang H."/>
            <person name="Wang A."/>
            <person name="Jiang F."/>
            <person name="Liu H."/>
            <person name="Zhao H."/>
            <person name="Xu D."/>
            <person name="Zhang Y."/>
        </authorList>
    </citation>
    <scope>NUCLEOTIDE SEQUENCE [LARGE SCALE GENOMIC DNA]</scope>
    <source>
        <strain evidence="2">cv. Niubang</strain>
    </source>
</reference>
<sequence>MAEENTKSYEKLSDPCWRGLHDQDMAIGIHFVISARNQLRNNEELIDKNNAIMSSYVGFEYYAGILSLVDKDPLDSGWLCHPDAQ</sequence>
<comment type="caution">
    <text evidence="1">The sequence shown here is derived from an EMBL/GenBank/DDBJ whole genome shotgun (WGS) entry which is preliminary data.</text>
</comment>
<reference evidence="1 2" key="2">
    <citation type="journal article" date="2022" name="Mol. Ecol. Resour.">
        <title>The genomes of chicory, endive, great burdock and yacon provide insights into Asteraceae paleo-polyploidization history and plant inulin production.</title>
        <authorList>
            <person name="Fan W."/>
            <person name="Wang S."/>
            <person name="Wang H."/>
            <person name="Wang A."/>
            <person name="Jiang F."/>
            <person name="Liu H."/>
            <person name="Zhao H."/>
            <person name="Xu D."/>
            <person name="Zhang Y."/>
        </authorList>
    </citation>
    <scope>NUCLEOTIDE SEQUENCE [LARGE SCALE GENOMIC DNA]</scope>
    <source>
        <strain evidence="2">cv. Niubang</strain>
    </source>
</reference>
<keyword evidence="2" id="KW-1185">Reference proteome</keyword>